<dbReference type="Pfam" id="PF20316">
    <property type="entry name" value="DUF6612"/>
    <property type="match status" value="1"/>
</dbReference>
<dbReference type="InterPro" id="IPR046720">
    <property type="entry name" value="DUF6612"/>
</dbReference>
<organism evidence="3 4">
    <name type="scientific">Paenibacillus puldeungensis</name>
    <dbReference type="NCBI Taxonomy" id="696536"/>
    <lineage>
        <taxon>Bacteria</taxon>
        <taxon>Bacillati</taxon>
        <taxon>Bacillota</taxon>
        <taxon>Bacilli</taxon>
        <taxon>Bacillales</taxon>
        <taxon>Paenibacillaceae</taxon>
        <taxon>Paenibacillus</taxon>
    </lineage>
</organism>
<dbReference type="EMBL" id="JBHTLM010000001">
    <property type="protein sequence ID" value="MFD1175005.1"/>
    <property type="molecule type" value="Genomic_DNA"/>
</dbReference>
<feature type="compositionally biased region" description="Polar residues" evidence="1">
    <location>
        <begin position="33"/>
        <end position="47"/>
    </location>
</feature>
<evidence type="ECO:0000256" key="1">
    <source>
        <dbReference type="SAM" id="MobiDB-lite"/>
    </source>
</evidence>
<evidence type="ECO:0000313" key="4">
    <source>
        <dbReference type="Proteomes" id="UP001597262"/>
    </source>
</evidence>
<feature type="chain" id="PRO_5046204259" evidence="2">
    <location>
        <begin position="22"/>
        <end position="283"/>
    </location>
</feature>
<protein>
    <submittedName>
        <fullName evidence="3">DUF6612 family protein</fullName>
    </submittedName>
</protein>
<keyword evidence="4" id="KW-1185">Reference proteome</keyword>
<dbReference type="Gene3D" id="2.50.20.20">
    <property type="match status" value="1"/>
</dbReference>
<feature type="signal peptide" evidence="2">
    <location>
        <begin position="1"/>
        <end position="21"/>
    </location>
</feature>
<reference evidence="4" key="1">
    <citation type="journal article" date="2019" name="Int. J. Syst. Evol. Microbiol.">
        <title>The Global Catalogue of Microorganisms (GCM) 10K type strain sequencing project: providing services to taxonomists for standard genome sequencing and annotation.</title>
        <authorList>
            <consortium name="The Broad Institute Genomics Platform"/>
            <consortium name="The Broad Institute Genome Sequencing Center for Infectious Disease"/>
            <person name="Wu L."/>
            <person name="Ma J."/>
        </authorList>
    </citation>
    <scope>NUCLEOTIDE SEQUENCE [LARGE SCALE GENOMIC DNA]</scope>
    <source>
        <strain evidence="4">CCUG 59189</strain>
    </source>
</reference>
<accession>A0ABW3RS89</accession>
<dbReference type="PROSITE" id="PS51257">
    <property type="entry name" value="PROKAR_LIPOPROTEIN"/>
    <property type="match status" value="1"/>
</dbReference>
<sequence length="283" mass="31272">MKKFTLVLLGLILAMSMTACGKEKANGGDSKAANAQTETKAAESTSMTVDELIKKTTEASNGMKSYSMDMNMNENISVKQGDQQQDQKIEMKMKIDAMKDPMQMYSETNMSAPGSASQNIKMYITKEGIFANQTGTWTKLPDSQKDQLLASMDQSSNPGNQLEKLKTIAKDAKVSEEGNEYLLTADLSGDGVKDFAKSLMNQSGNSNPQAAQMLDQMNIKNIKINYNVNKDNFFLTKANVEMTMEMEAEGQKVTMEMKMDTTVSKHNEIKEIKVPQDVLDSAK</sequence>
<name>A0ABW3RS89_9BACL</name>
<evidence type="ECO:0000256" key="2">
    <source>
        <dbReference type="SAM" id="SignalP"/>
    </source>
</evidence>
<gene>
    <name evidence="3" type="ORF">ACFQ3W_01610</name>
</gene>
<proteinExistence type="predicted"/>
<evidence type="ECO:0000313" key="3">
    <source>
        <dbReference type="EMBL" id="MFD1175005.1"/>
    </source>
</evidence>
<dbReference type="RefSeq" id="WP_379315933.1">
    <property type="nucleotide sequence ID" value="NZ_JBHTLM010000001.1"/>
</dbReference>
<dbReference type="Proteomes" id="UP001597262">
    <property type="component" value="Unassembled WGS sequence"/>
</dbReference>
<feature type="region of interest" description="Disordered" evidence="1">
    <location>
        <begin position="23"/>
        <end position="47"/>
    </location>
</feature>
<keyword evidence="2" id="KW-0732">Signal</keyword>
<comment type="caution">
    <text evidence="3">The sequence shown here is derived from an EMBL/GenBank/DDBJ whole genome shotgun (WGS) entry which is preliminary data.</text>
</comment>